<accession>A0A375I0F2</accession>
<gene>
    <name evidence="3" type="ORF">PROPJV5_0520</name>
</gene>
<feature type="domain" description="DUF2344" evidence="2">
    <location>
        <begin position="3"/>
        <end position="176"/>
    </location>
</feature>
<evidence type="ECO:0000259" key="2">
    <source>
        <dbReference type="Pfam" id="PF10105"/>
    </source>
</evidence>
<reference evidence="4" key="1">
    <citation type="submission" date="2018-02" db="EMBL/GenBank/DDBJ databases">
        <authorList>
            <person name="Hornung B."/>
        </authorList>
    </citation>
    <scope>NUCLEOTIDE SEQUENCE [LARGE SCALE GENOMIC DNA]</scope>
</reference>
<sequence length="238" mass="25895">MQRLRLSYSKLGVARFASHRDFSRAFERALRRAGIPMAYSSGFSPHPRISYANSAPTSAASYAEYADIAVLEVLDPDQVRDDLNAALPTGFRVLRVVEGHRPALADVLQASDWVIDLGAVDRQDLESAIRALIAAESVEVSRATRKGERVFDARPAVRSAQVDEEGHVRVRVTHGTPLVRPDDVLAALRRLRPGLGGEHPGLFTRLRQGPLRSDGSIGDPLDVPDATADGGTRTTRAE</sequence>
<dbReference type="InterPro" id="IPR018768">
    <property type="entry name" value="DUF2344"/>
</dbReference>
<dbReference type="EMBL" id="OMOH01000002">
    <property type="protein sequence ID" value="SPF67565.1"/>
    <property type="molecule type" value="Genomic_DNA"/>
</dbReference>
<feature type="region of interest" description="Disordered" evidence="1">
    <location>
        <begin position="199"/>
        <end position="238"/>
    </location>
</feature>
<feature type="compositionally biased region" description="Low complexity" evidence="1">
    <location>
        <begin position="225"/>
        <end position="238"/>
    </location>
</feature>
<protein>
    <submittedName>
        <fullName evidence="3">Aldolase-type TIM barrel</fullName>
    </submittedName>
</protein>
<keyword evidence="4" id="KW-1185">Reference proteome</keyword>
<evidence type="ECO:0000256" key="1">
    <source>
        <dbReference type="SAM" id="MobiDB-lite"/>
    </source>
</evidence>
<name>A0A375I0F2_9ACTN</name>
<dbReference type="Proteomes" id="UP000265962">
    <property type="component" value="Unassembled WGS sequence"/>
</dbReference>
<evidence type="ECO:0000313" key="4">
    <source>
        <dbReference type="Proteomes" id="UP000265962"/>
    </source>
</evidence>
<organism evidence="3 4">
    <name type="scientific">Propionibacterium ruminifibrarum</name>
    <dbReference type="NCBI Taxonomy" id="1962131"/>
    <lineage>
        <taxon>Bacteria</taxon>
        <taxon>Bacillati</taxon>
        <taxon>Actinomycetota</taxon>
        <taxon>Actinomycetes</taxon>
        <taxon>Propionibacteriales</taxon>
        <taxon>Propionibacteriaceae</taxon>
        <taxon>Propionibacterium</taxon>
    </lineage>
</organism>
<dbReference type="NCBIfam" id="TIGR03936">
    <property type="entry name" value="sam_1_link_chp"/>
    <property type="match status" value="1"/>
</dbReference>
<dbReference type="AlphaFoldDB" id="A0A375I0F2"/>
<dbReference type="Pfam" id="PF10105">
    <property type="entry name" value="DUF2344"/>
    <property type="match status" value="1"/>
</dbReference>
<proteinExistence type="predicted"/>
<evidence type="ECO:0000313" key="3">
    <source>
        <dbReference type="EMBL" id="SPF67565.1"/>
    </source>
</evidence>